<protein>
    <submittedName>
        <fullName evidence="1">Uncharacterized protein</fullName>
    </submittedName>
</protein>
<name>A0ABV3TCM4_9GAMM</name>
<dbReference type="EMBL" id="JBAKFM010000003">
    <property type="protein sequence ID" value="MEX0469376.1"/>
    <property type="molecule type" value="Genomic_DNA"/>
</dbReference>
<organism evidence="1 2">
    <name type="scientific">Spiribacter pallidus</name>
    <dbReference type="NCBI Taxonomy" id="1987936"/>
    <lineage>
        <taxon>Bacteria</taxon>
        <taxon>Pseudomonadati</taxon>
        <taxon>Pseudomonadota</taxon>
        <taxon>Gammaproteobacteria</taxon>
        <taxon>Chromatiales</taxon>
        <taxon>Ectothiorhodospiraceae</taxon>
        <taxon>Spiribacter</taxon>
    </lineage>
</organism>
<sequence>MSDEALLKRLTTKRRSAVVINIFRGKTTPVGVAWQQDLTVAEMER</sequence>
<dbReference type="Proteomes" id="UP001556709">
    <property type="component" value="Unassembled WGS sequence"/>
</dbReference>
<accession>A0ABV3TCM4</accession>
<keyword evidence="2" id="KW-1185">Reference proteome</keyword>
<reference evidence="1 2" key="1">
    <citation type="submission" date="2024-02" db="EMBL/GenBank/DDBJ databases">
        <title>New especies of Spiribacter isolated from saline water.</title>
        <authorList>
            <person name="Leon M.J."/>
            <person name="De La Haba R."/>
            <person name="Sanchez-Porro C."/>
            <person name="Ventosa A."/>
        </authorList>
    </citation>
    <scope>NUCLEOTIDE SEQUENCE [LARGE SCALE GENOMIC DNA]</scope>
    <source>
        <strain evidence="2">ag22IC6-390</strain>
    </source>
</reference>
<comment type="caution">
    <text evidence="1">The sequence shown here is derived from an EMBL/GenBank/DDBJ whole genome shotgun (WGS) entry which is preliminary data.</text>
</comment>
<gene>
    <name evidence="1" type="ORF">V6X73_06535</name>
</gene>
<dbReference type="RefSeq" id="WP_367959319.1">
    <property type="nucleotide sequence ID" value="NZ_JBAKFK010000003.1"/>
</dbReference>
<proteinExistence type="predicted"/>
<evidence type="ECO:0000313" key="2">
    <source>
        <dbReference type="Proteomes" id="UP001556709"/>
    </source>
</evidence>
<evidence type="ECO:0000313" key="1">
    <source>
        <dbReference type="EMBL" id="MEX0469376.1"/>
    </source>
</evidence>